<keyword evidence="3" id="KW-0067">ATP-binding</keyword>
<feature type="compositionally biased region" description="Basic and acidic residues" evidence="4">
    <location>
        <begin position="504"/>
        <end position="518"/>
    </location>
</feature>
<evidence type="ECO:0000256" key="2">
    <source>
        <dbReference type="ARBA" id="ARBA00022801"/>
    </source>
</evidence>
<evidence type="ECO:0000256" key="1">
    <source>
        <dbReference type="ARBA" id="ARBA00022741"/>
    </source>
</evidence>
<feature type="compositionally biased region" description="Polar residues" evidence="4">
    <location>
        <begin position="336"/>
        <end position="349"/>
    </location>
</feature>
<feature type="compositionally biased region" description="Basic and acidic residues" evidence="4">
    <location>
        <begin position="211"/>
        <end position="226"/>
    </location>
</feature>
<feature type="region of interest" description="Disordered" evidence="4">
    <location>
        <begin position="728"/>
        <end position="751"/>
    </location>
</feature>
<gene>
    <name evidence="7" type="ORF">PLXY2_LOCUS9164</name>
</gene>
<feature type="compositionally biased region" description="Acidic residues" evidence="4">
    <location>
        <begin position="271"/>
        <end position="298"/>
    </location>
</feature>
<feature type="compositionally biased region" description="Low complexity" evidence="4">
    <location>
        <begin position="106"/>
        <end position="118"/>
    </location>
</feature>
<feature type="domain" description="Helicase ATP-binding" evidence="5">
    <location>
        <begin position="696"/>
        <end position="945"/>
    </location>
</feature>
<dbReference type="PANTHER" id="PTHR45626">
    <property type="entry name" value="TRANSCRIPTION TERMINATION FACTOR 2-RELATED"/>
    <property type="match status" value="1"/>
</dbReference>
<comment type="caution">
    <text evidence="7">The sequence shown here is derived from an EMBL/GenBank/DDBJ whole genome shotgun (WGS) entry which is preliminary data.</text>
</comment>
<dbReference type="Gene3D" id="3.40.50.300">
    <property type="entry name" value="P-loop containing nucleotide triphosphate hydrolases"/>
    <property type="match status" value="1"/>
</dbReference>
<feature type="compositionally biased region" description="Polar residues" evidence="4">
    <location>
        <begin position="358"/>
        <end position="370"/>
    </location>
</feature>
<feature type="compositionally biased region" description="Acidic residues" evidence="4">
    <location>
        <begin position="245"/>
        <end position="261"/>
    </location>
</feature>
<reference evidence="7" key="1">
    <citation type="submission" date="2020-11" db="EMBL/GenBank/DDBJ databases">
        <authorList>
            <person name="Whiteford S."/>
        </authorList>
    </citation>
    <scope>NUCLEOTIDE SEQUENCE</scope>
</reference>
<feature type="region of interest" description="Disordered" evidence="4">
    <location>
        <begin position="44"/>
        <end position="413"/>
    </location>
</feature>
<dbReference type="Pfam" id="PF00176">
    <property type="entry name" value="SNF2-rel_dom"/>
    <property type="match status" value="2"/>
</dbReference>
<protein>
    <submittedName>
        <fullName evidence="7">(diamondback moth) hypothetical protein</fullName>
    </submittedName>
</protein>
<keyword evidence="1" id="KW-0547">Nucleotide-binding</keyword>
<dbReference type="SMART" id="SM00487">
    <property type="entry name" value="DEXDc"/>
    <property type="match status" value="1"/>
</dbReference>
<feature type="compositionally biased region" description="Acidic residues" evidence="4">
    <location>
        <begin position="729"/>
        <end position="743"/>
    </location>
</feature>
<dbReference type="InterPro" id="IPR049730">
    <property type="entry name" value="SNF2/RAD54-like_C"/>
</dbReference>
<dbReference type="CDD" id="cd18793">
    <property type="entry name" value="SF2_C_SNF"/>
    <property type="match status" value="1"/>
</dbReference>
<dbReference type="EMBL" id="CAJHNJ030000035">
    <property type="protein sequence ID" value="CAG9128173.1"/>
    <property type="molecule type" value="Genomic_DNA"/>
</dbReference>
<dbReference type="GO" id="GO:0016787">
    <property type="term" value="F:hydrolase activity"/>
    <property type="evidence" value="ECO:0007669"/>
    <property type="project" value="UniProtKB-KW"/>
</dbReference>
<dbReference type="SMART" id="SM00490">
    <property type="entry name" value="HELICc"/>
    <property type="match status" value="1"/>
</dbReference>
<sequence>MESSFFEYRNDTGKVGSDSEGVIDDSVIADESFRILKSVPPSAKKNQTVFVAESEESSSGEETESYDEHEMDNSKSVARRSSAASNHVVCSSDDDASKRGSIRKQSASSPNKVLLSSSSDEDEEVSPELVPRRRPPLRQKSLNSTPSDSPLIRRVKKRMILTDSETDNSIIIENDKHTKQMCLKDTPAKIDPGPHGKENLNPVDMSNMSLDDSKVTNDADDSKVTNDSDNESVASEDSKAKDDESSAEAEIDDDDDDDGPNDESKAKVDESSGEADEDDDDGPDEDDDDDDGPDEDEMVMSRATRMSIMGVAPREGSDDSDSDFIVSDESNRKSADTINGSTTSLNLQENPEARETMSRNSIAGSIQSLDSLPDAGISLHHTPHNTNKPPDEEAEELDDSKLSCSTFGSPVKEADETKQIDLTQDTVAKVKKSIVQNESIDLTLNDHDYGRVRKSAVLKKVDDDDEVTIIDSKPEIIALSSDDEDEPKPEKKSPSSTKRVSSIKSEDAGSSKGSKENTLRQYLTPASYPGQGVVYVKKHVRENELAKLNGLKEDLKNVRYLLETMDLESLADGGVKIIERLSALEEAARRQGDKVANMLLEPENPTAQDIAKDGFEQQGLTWDDIQKASNQVQPRLFGKQAMSTHMAERNLILDRLRALHSALDSRPSESASRPPPRPLRATLMPHQAHALAWLSWREQQKPRGGILADDMGLGKTITMIALVLTDKETMDDDDEDDEDEEDDDRWKGKGSSKAVRGGTLVVCCTSLLQQWAGEVACHVAPHALTVHVHHGAQRHTTILFTTQHVRTSNRYKGNSVRGGTLIVCCASLLQQWAGEVARHVAPHALTVHVHHGAQRHTQPSRLAGFDMVVTTYNILQKDNEKNGVLLRMRWRRVILDEAHIVRNHKSATSVAVCTLRGARRWALTGTPVQNKDLDVFALLKFLKLTPFDELPMWKKWIDNKSAGGQERLATIMRCVMLRRCKQQLQAMGQLQCLPARDEVQVAVTLQPQEMNVYQKVLVFSKTLFAQFLQQRAEKQADGGFGHAAYDRMHKKMVALQGGKPVKSHEILVLLLRLRQVCCHCGLIASMLGGEDLEDAGGPPEDTGVDLLKELNKLTLDEQKDKIPDEETEPEFNLEGTTAAEAIRSVLSPGNPVFQLTRRSSKIEAVMKTLQEKVFVNNGDKAVVVSQWTSVLRLVEQELDKLQVKSVTLSGSVPVTARTALITQLNDPNSKVKVMLLSLCAGGVGLNLCGANHLLLLDPHWNPQLEQQAQDRIYRVGQRKHVLIYRFMCVETVEQSIRKLQEMKLQVAENVLTGARHNGASKLSIEDLKMLFNMGQA</sequence>
<dbReference type="InterPro" id="IPR038718">
    <property type="entry name" value="SNF2-like_sf"/>
</dbReference>
<evidence type="ECO:0000256" key="4">
    <source>
        <dbReference type="SAM" id="MobiDB-lite"/>
    </source>
</evidence>
<feature type="domain" description="Helicase C-terminal" evidence="6">
    <location>
        <begin position="1161"/>
        <end position="1328"/>
    </location>
</feature>
<name>A0A8S4FIJ9_PLUXY</name>
<dbReference type="GO" id="GO:0006281">
    <property type="term" value="P:DNA repair"/>
    <property type="evidence" value="ECO:0007669"/>
    <property type="project" value="TreeGrafter"/>
</dbReference>
<dbReference type="GO" id="GO:0005634">
    <property type="term" value="C:nucleus"/>
    <property type="evidence" value="ECO:0007669"/>
    <property type="project" value="TreeGrafter"/>
</dbReference>
<dbReference type="SUPFAM" id="SSF52540">
    <property type="entry name" value="P-loop containing nucleoside triphosphate hydrolases"/>
    <property type="match status" value="2"/>
</dbReference>
<keyword evidence="8" id="KW-1185">Reference proteome</keyword>
<dbReference type="InterPro" id="IPR027417">
    <property type="entry name" value="P-loop_NTPase"/>
</dbReference>
<dbReference type="PROSITE" id="PS51194">
    <property type="entry name" value="HELICASE_CTER"/>
    <property type="match status" value="1"/>
</dbReference>
<dbReference type="InterPro" id="IPR050628">
    <property type="entry name" value="SNF2_RAD54_helicase_TF"/>
</dbReference>
<evidence type="ECO:0000256" key="3">
    <source>
        <dbReference type="ARBA" id="ARBA00022840"/>
    </source>
</evidence>
<dbReference type="PROSITE" id="PS51192">
    <property type="entry name" value="HELICASE_ATP_BIND_1"/>
    <property type="match status" value="1"/>
</dbReference>
<feature type="compositionally biased region" description="Basic and acidic residues" evidence="4">
    <location>
        <begin position="186"/>
        <end position="198"/>
    </location>
</feature>
<evidence type="ECO:0000313" key="8">
    <source>
        <dbReference type="Proteomes" id="UP000653454"/>
    </source>
</evidence>
<dbReference type="PANTHER" id="PTHR45626:SF50">
    <property type="entry name" value="TRANSCRIPTION TERMINATION FACTOR 2"/>
    <property type="match status" value="1"/>
</dbReference>
<dbReference type="GO" id="GO:0008094">
    <property type="term" value="F:ATP-dependent activity, acting on DNA"/>
    <property type="evidence" value="ECO:0007669"/>
    <property type="project" value="TreeGrafter"/>
</dbReference>
<dbReference type="InterPro" id="IPR000330">
    <property type="entry name" value="SNF2_N"/>
</dbReference>
<dbReference type="Proteomes" id="UP000653454">
    <property type="component" value="Unassembled WGS sequence"/>
</dbReference>
<evidence type="ECO:0000259" key="5">
    <source>
        <dbReference type="PROSITE" id="PS51192"/>
    </source>
</evidence>
<feature type="region of interest" description="Disordered" evidence="4">
    <location>
        <begin position="472"/>
        <end position="523"/>
    </location>
</feature>
<evidence type="ECO:0000259" key="6">
    <source>
        <dbReference type="PROSITE" id="PS51194"/>
    </source>
</evidence>
<dbReference type="Gene3D" id="3.40.50.10810">
    <property type="entry name" value="Tandem AAA-ATPase domain"/>
    <property type="match status" value="1"/>
</dbReference>
<dbReference type="InterPro" id="IPR001650">
    <property type="entry name" value="Helicase_C-like"/>
</dbReference>
<feature type="compositionally biased region" description="Acidic residues" evidence="4">
    <location>
        <begin position="53"/>
        <end position="65"/>
    </location>
</feature>
<dbReference type="Pfam" id="PF00271">
    <property type="entry name" value="Helicase_C"/>
    <property type="match status" value="1"/>
</dbReference>
<evidence type="ECO:0000313" key="7">
    <source>
        <dbReference type="EMBL" id="CAG9128173.1"/>
    </source>
</evidence>
<organism evidence="7 8">
    <name type="scientific">Plutella xylostella</name>
    <name type="common">Diamondback moth</name>
    <name type="synonym">Plutella maculipennis</name>
    <dbReference type="NCBI Taxonomy" id="51655"/>
    <lineage>
        <taxon>Eukaryota</taxon>
        <taxon>Metazoa</taxon>
        <taxon>Ecdysozoa</taxon>
        <taxon>Arthropoda</taxon>
        <taxon>Hexapoda</taxon>
        <taxon>Insecta</taxon>
        <taxon>Pterygota</taxon>
        <taxon>Neoptera</taxon>
        <taxon>Endopterygota</taxon>
        <taxon>Lepidoptera</taxon>
        <taxon>Glossata</taxon>
        <taxon>Ditrysia</taxon>
        <taxon>Yponomeutoidea</taxon>
        <taxon>Plutellidae</taxon>
        <taxon>Plutella</taxon>
    </lineage>
</organism>
<accession>A0A8S4FIJ9</accession>
<dbReference type="GO" id="GO:0005524">
    <property type="term" value="F:ATP binding"/>
    <property type="evidence" value="ECO:0007669"/>
    <property type="project" value="UniProtKB-KW"/>
</dbReference>
<feature type="region of interest" description="Disordered" evidence="4">
    <location>
        <begin position="1"/>
        <end position="23"/>
    </location>
</feature>
<proteinExistence type="predicted"/>
<dbReference type="InterPro" id="IPR014001">
    <property type="entry name" value="Helicase_ATP-bd"/>
</dbReference>
<keyword evidence="2" id="KW-0378">Hydrolase</keyword>